<dbReference type="Gene3D" id="1.10.3630.10">
    <property type="entry name" value="yeast vps74-n-term truncation variant domain like"/>
    <property type="match status" value="1"/>
</dbReference>
<evidence type="ECO:0000256" key="5">
    <source>
        <dbReference type="SAM" id="MobiDB-lite"/>
    </source>
</evidence>
<accession>A0A1H0LGJ5</accession>
<dbReference type="GO" id="GO:0048194">
    <property type="term" value="P:Golgi vesicle budding"/>
    <property type="evidence" value="ECO:0007669"/>
    <property type="project" value="TreeGrafter"/>
</dbReference>
<dbReference type="STRING" id="1005944.SAMN05192576_0239"/>
<evidence type="ECO:0000313" key="6">
    <source>
        <dbReference type="EMBL" id="SDO67195.1"/>
    </source>
</evidence>
<dbReference type="RefSeq" id="WP_091026968.1">
    <property type="nucleotide sequence ID" value="NZ_BKAE01000024.1"/>
</dbReference>
<dbReference type="OrthoDB" id="4962633at2"/>
<protein>
    <submittedName>
        <fullName evidence="6">Golgi phosphoprotein 3 (GPP34)</fullName>
    </submittedName>
</protein>
<reference evidence="6 7" key="1">
    <citation type="submission" date="2016-10" db="EMBL/GenBank/DDBJ databases">
        <authorList>
            <person name="de Groot N.N."/>
        </authorList>
    </citation>
    <scope>NUCLEOTIDE SEQUENCE [LARGE SCALE GENOMIC DNA]</scope>
    <source>
        <strain evidence="6 7">CGMCC 1.11147</strain>
    </source>
</reference>
<dbReference type="Proteomes" id="UP000199004">
    <property type="component" value="Unassembled WGS sequence"/>
</dbReference>
<proteinExistence type="predicted"/>
<comment type="subcellular location">
    <subcellularLocation>
        <location evidence="1">Golgi apparatus membrane</location>
        <topology evidence="1">Peripheral membrane protein</topology>
        <orientation evidence="1">Cytoplasmic side</orientation>
    </subcellularLocation>
</comment>
<gene>
    <name evidence="6" type="ORF">SAMN05192576_0239</name>
</gene>
<evidence type="ECO:0000256" key="2">
    <source>
        <dbReference type="ARBA" id="ARBA00023034"/>
    </source>
</evidence>
<dbReference type="GO" id="GO:0012505">
    <property type="term" value="C:endomembrane system"/>
    <property type="evidence" value="ECO:0007669"/>
    <property type="project" value="UniProtKB-ARBA"/>
</dbReference>
<dbReference type="PANTHER" id="PTHR12704:SF2">
    <property type="entry name" value="GOLGI PHOSPHOPROTEIN 3 HOMOLOG SAURON"/>
    <property type="match status" value="1"/>
</dbReference>
<keyword evidence="3" id="KW-0446">Lipid-binding</keyword>
<dbReference type="GO" id="GO:0006890">
    <property type="term" value="P:retrograde vesicle-mediated transport, Golgi to endoplasmic reticulum"/>
    <property type="evidence" value="ECO:0007669"/>
    <property type="project" value="TreeGrafter"/>
</dbReference>
<sequence length="235" mass="24866">MDTLIAEDLLLLLLDDTKGTVRASSYLASALGGAVLVELALAEAVELEEKTSAWRSAKVRPTGAAPQDAAPHDAAPHDPVLTAGLATITEKDRSPQDLVNRLGKGLKETLTDRLVERGLLERREEKVLGVFPRTRWPAADATHEHDVRRQVRAALVEGAQPDPRTGALVALLAAVDQAHRVVDHEGMSSREVKRRAKDIATGDWAAKAVRDAVAATVAAVTTAVTAATAATAAGY</sequence>
<feature type="region of interest" description="Disordered" evidence="5">
    <location>
        <begin position="53"/>
        <end position="76"/>
    </location>
</feature>
<evidence type="ECO:0000256" key="3">
    <source>
        <dbReference type="ARBA" id="ARBA00023121"/>
    </source>
</evidence>
<dbReference type="GO" id="GO:0043001">
    <property type="term" value="P:Golgi to plasma membrane protein transport"/>
    <property type="evidence" value="ECO:0007669"/>
    <property type="project" value="TreeGrafter"/>
</dbReference>
<dbReference type="Pfam" id="PF05719">
    <property type="entry name" value="GPP34"/>
    <property type="match status" value="1"/>
</dbReference>
<dbReference type="GO" id="GO:0005829">
    <property type="term" value="C:cytosol"/>
    <property type="evidence" value="ECO:0007669"/>
    <property type="project" value="TreeGrafter"/>
</dbReference>
<keyword evidence="4" id="KW-0472">Membrane</keyword>
<evidence type="ECO:0000313" key="7">
    <source>
        <dbReference type="Proteomes" id="UP000199004"/>
    </source>
</evidence>
<keyword evidence="2" id="KW-0333">Golgi apparatus</keyword>
<dbReference type="AlphaFoldDB" id="A0A1H0LGJ5"/>
<dbReference type="GO" id="GO:0007030">
    <property type="term" value="P:Golgi organization"/>
    <property type="evidence" value="ECO:0007669"/>
    <property type="project" value="TreeGrafter"/>
</dbReference>
<evidence type="ECO:0000256" key="1">
    <source>
        <dbReference type="ARBA" id="ARBA00004255"/>
    </source>
</evidence>
<dbReference type="PANTHER" id="PTHR12704">
    <property type="entry name" value="TRANS-GOLGI PROTEIN GMX33"/>
    <property type="match status" value="1"/>
</dbReference>
<evidence type="ECO:0000256" key="4">
    <source>
        <dbReference type="ARBA" id="ARBA00023136"/>
    </source>
</evidence>
<dbReference type="EMBL" id="FNIC01000012">
    <property type="protein sequence ID" value="SDO67195.1"/>
    <property type="molecule type" value="Genomic_DNA"/>
</dbReference>
<name>A0A1H0LGJ5_9ACTN</name>
<organism evidence="6 7">
    <name type="scientific">Nocardioides szechwanensis</name>
    <dbReference type="NCBI Taxonomy" id="1005944"/>
    <lineage>
        <taxon>Bacteria</taxon>
        <taxon>Bacillati</taxon>
        <taxon>Actinomycetota</taxon>
        <taxon>Actinomycetes</taxon>
        <taxon>Propionibacteriales</taxon>
        <taxon>Nocardioidaceae</taxon>
        <taxon>Nocardioides</taxon>
    </lineage>
</organism>
<dbReference type="InterPro" id="IPR038261">
    <property type="entry name" value="GPP34-like_sf"/>
</dbReference>
<keyword evidence="7" id="KW-1185">Reference proteome</keyword>
<dbReference type="GO" id="GO:0070273">
    <property type="term" value="F:phosphatidylinositol-4-phosphate binding"/>
    <property type="evidence" value="ECO:0007669"/>
    <property type="project" value="InterPro"/>
</dbReference>
<dbReference type="InterPro" id="IPR008628">
    <property type="entry name" value="GPP34-like"/>
</dbReference>